<dbReference type="NCBIfam" id="TIGR00222">
    <property type="entry name" value="panB"/>
    <property type="match status" value="1"/>
</dbReference>
<dbReference type="FunFam" id="3.20.20.60:FF:000003">
    <property type="entry name" value="3-methyl-2-oxobutanoate hydroxymethyltransferase"/>
    <property type="match status" value="1"/>
</dbReference>
<keyword evidence="7 10" id="KW-0479">Metal-binding</keyword>
<dbReference type="InterPro" id="IPR003700">
    <property type="entry name" value="Pantoate_hydroxy_MeTrfase"/>
</dbReference>
<name>A0A1U9K9L6_9BACL</name>
<keyword evidence="7" id="KW-0963">Cytoplasm</keyword>
<keyword evidence="12" id="KW-1185">Reference proteome</keyword>
<dbReference type="EC" id="2.1.2.11" evidence="7"/>
<dbReference type="KEGG" id="ntr:B0W44_14220"/>
<evidence type="ECO:0000256" key="5">
    <source>
        <dbReference type="ARBA" id="ARBA00022679"/>
    </source>
</evidence>
<dbReference type="GO" id="GO:0005737">
    <property type="term" value="C:cytoplasm"/>
    <property type="evidence" value="ECO:0007669"/>
    <property type="project" value="UniProtKB-SubCell"/>
</dbReference>
<evidence type="ECO:0000256" key="9">
    <source>
        <dbReference type="PIRSR" id="PIRSR000388-2"/>
    </source>
</evidence>
<evidence type="ECO:0000256" key="10">
    <source>
        <dbReference type="PIRSR" id="PIRSR000388-3"/>
    </source>
</evidence>
<proteinExistence type="inferred from homology"/>
<dbReference type="NCBIfam" id="NF001452">
    <property type="entry name" value="PRK00311.1"/>
    <property type="match status" value="1"/>
</dbReference>
<evidence type="ECO:0000313" key="12">
    <source>
        <dbReference type="Proteomes" id="UP000188603"/>
    </source>
</evidence>
<keyword evidence="4 7" id="KW-0566">Pantothenate biosynthesis</keyword>
<comment type="similarity">
    <text evidence="2 7">Belongs to the PanB family.</text>
</comment>
<dbReference type="Gene3D" id="3.20.20.60">
    <property type="entry name" value="Phosphoenolpyruvate-binding domains"/>
    <property type="match status" value="1"/>
</dbReference>
<dbReference type="GO" id="GO:0008168">
    <property type="term" value="F:methyltransferase activity"/>
    <property type="evidence" value="ECO:0007669"/>
    <property type="project" value="UniProtKB-KW"/>
</dbReference>
<evidence type="ECO:0000256" key="6">
    <source>
        <dbReference type="ARBA" id="ARBA00056497"/>
    </source>
</evidence>
<evidence type="ECO:0000256" key="7">
    <source>
        <dbReference type="HAMAP-Rule" id="MF_00156"/>
    </source>
</evidence>
<comment type="subunit">
    <text evidence="3 7">Homodecamer; pentamer of dimers.</text>
</comment>
<comment type="cofactor">
    <cofactor evidence="7 10">
        <name>Mg(2+)</name>
        <dbReference type="ChEBI" id="CHEBI:18420"/>
    </cofactor>
    <text evidence="7 10">Binds 1 Mg(2+) ion per subunit.</text>
</comment>
<protein>
    <recommendedName>
        <fullName evidence="7">3-methyl-2-oxobutanoate hydroxymethyltransferase</fullName>
        <ecNumber evidence="7">2.1.2.11</ecNumber>
    </recommendedName>
    <alternativeName>
        <fullName evidence="7">Ketopantoate hydroxymethyltransferase</fullName>
        <shortName evidence="7">KPHMT</shortName>
    </alternativeName>
</protein>
<reference evidence="11 12" key="1">
    <citation type="journal article" date="2015" name="Int. J. Syst. Evol. Microbiol.">
        <title>Novibacillus thermophilus gen. nov., sp. nov., a Gram-staining-negative and moderately thermophilic member of the family Thermoactinomycetaceae.</title>
        <authorList>
            <person name="Yang G."/>
            <person name="Chen J."/>
            <person name="Zhou S."/>
        </authorList>
    </citation>
    <scope>NUCLEOTIDE SEQUENCE [LARGE SCALE GENOMIC DNA]</scope>
    <source>
        <strain evidence="11 12">SG-1</strain>
    </source>
</reference>
<feature type="active site" description="Proton acceptor" evidence="7 8">
    <location>
        <position position="186"/>
    </location>
</feature>
<accession>A0A1U9K9L6</accession>
<dbReference type="STRING" id="1471761.B0W44_14220"/>
<dbReference type="HAMAP" id="MF_00156">
    <property type="entry name" value="PanB"/>
    <property type="match status" value="1"/>
</dbReference>
<evidence type="ECO:0000256" key="8">
    <source>
        <dbReference type="PIRSR" id="PIRSR000388-1"/>
    </source>
</evidence>
<comment type="catalytic activity">
    <reaction evidence="7">
        <text>(6R)-5,10-methylene-5,6,7,8-tetrahydrofolate + 3-methyl-2-oxobutanoate + H2O = 2-dehydropantoate + (6S)-5,6,7,8-tetrahydrofolate</text>
        <dbReference type="Rhea" id="RHEA:11824"/>
        <dbReference type="ChEBI" id="CHEBI:11561"/>
        <dbReference type="ChEBI" id="CHEBI:11851"/>
        <dbReference type="ChEBI" id="CHEBI:15377"/>
        <dbReference type="ChEBI" id="CHEBI:15636"/>
        <dbReference type="ChEBI" id="CHEBI:57453"/>
        <dbReference type="EC" id="2.1.2.11"/>
    </reaction>
</comment>
<dbReference type="GO" id="GO:0003864">
    <property type="term" value="F:3-methyl-2-oxobutanoate hydroxymethyltransferase activity"/>
    <property type="evidence" value="ECO:0007669"/>
    <property type="project" value="UniProtKB-UniRule"/>
</dbReference>
<dbReference type="PIRSF" id="PIRSF000388">
    <property type="entry name" value="Pantoate_hydroxy_MeTrfase"/>
    <property type="match status" value="1"/>
</dbReference>
<evidence type="ECO:0000256" key="1">
    <source>
        <dbReference type="ARBA" id="ARBA00005033"/>
    </source>
</evidence>
<feature type="binding site" evidence="7 10">
    <location>
        <position position="120"/>
    </location>
    <ligand>
        <name>Mg(2+)</name>
        <dbReference type="ChEBI" id="CHEBI:18420"/>
    </ligand>
</feature>
<feature type="binding site" evidence="7 9">
    <location>
        <position position="118"/>
    </location>
    <ligand>
        <name>3-methyl-2-oxobutanoate</name>
        <dbReference type="ChEBI" id="CHEBI:11851"/>
    </ligand>
</feature>
<dbReference type="CDD" id="cd06557">
    <property type="entry name" value="KPHMT-like"/>
    <property type="match status" value="1"/>
</dbReference>
<dbReference type="UniPathway" id="UPA00028">
    <property type="reaction ID" value="UER00003"/>
</dbReference>
<comment type="subcellular location">
    <subcellularLocation>
        <location evidence="7">Cytoplasm</location>
    </subcellularLocation>
</comment>
<evidence type="ECO:0000256" key="4">
    <source>
        <dbReference type="ARBA" id="ARBA00022655"/>
    </source>
</evidence>
<dbReference type="AlphaFoldDB" id="A0A1U9K9L6"/>
<dbReference type="InterPro" id="IPR015813">
    <property type="entry name" value="Pyrv/PenolPyrv_kinase-like_dom"/>
</dbReference>
<comment type="function">
    <text evidence="6 7">Catalyzes the reversible reaction in which hydroxymethyl group from 5,10-methylenetetrahydrofolate is transferred onto alpha-ketoisovalerate to form ketopantoate.</text>
</comment>
<comment type="pathway">
    <text evidence="1 7">Cofactor biosynthesis; (R)-pantothenate biosynthesis; (R)-pantoate from 3-methyl-2-oxobutanoate: step 1/2.</text>
</comment>
<dbReference type="GO" id="GO:0032259">
    <property type="term" value="P:methylation"/>
    <property type="evidence" value="ECO:0007669"/>
    <property type="project" value="UniProtKB-KW"/>
</dbReference>
<sequence>MSERKDRVTVARLQKMKREREPIAMLTAYDYPTGQLAEASGVDVVLVGDSLGMVVLGYESTVPVTLEDMVHHTRAVRRGISRPLLVADLPFLTYRLGVRDALQAAGRLMQEGGASAVKMEGGRDLAPTVKACVEAGIPVMGHIGLKPQAVHQTGYRIQGKTEQSVRELVDDAEALTEAGAFAFVLECVTEEAAQTISESVPVPTIGIGSGRQCDGQVLVFHDVVQFSVNGFRPSFVKTYADAGETVLSGLAEYVRDVKNRRFPQEQHVFHGKSAVYGGTKR</sequence>
<feature type="binding site" evidence="7 9">
    <location>
        <position position="88"/>
    </location>
    <ligand>
        <name>3-methyl-2-oxobutanoate</name>
        <dbReference type="ChEBI" id="CHEBI:11851"/>
    </ligand>
</feature>
<feature type="binding site" evidence="7 10">
    <location>
        <position position="49"/>
    </location>
    <ligand>
        <name>Mg(2+)</name>
        <dbReference type="ChEBI" id="CHEBI:18420"/>
    </ligand>
</feature>
<keyword evidence="11" id="KW-0489">Methyltransferase</keyword>
<gene>
    <name evidence="7" type="primary">panB</name>
    <name evidence="11" type="ORF">B0W44_14220</name>
</gene>
<dbReference type="Pfam" id="PF02548">
    <property type="entry name" value="Pantoate_transf"/>
    <property type="match status" value="1"/>
</dbReference>
<organism evidence="11 12">
    <name type="scientific">Novibacillus thermophilus</name>
    <dbReference type="NCBI Taxonomy" id="1471761"/>
    <lineage>
        <taxon>Bacteria</taxon>
        <taxon>Bacillati</taxon>
        <taxon>Bacillota</taxon>
        <taxon>Bacilli</taxon>
        <taxon>Bacillales</taxon>
        <taxon>Thermoactinomycetaceae</taxon>
        <taxon>Novibacillus</taxon>
    </lineage>
</organism>
<evidence type="ECO:0000256" key="2">
    <source>
        <dbReference type="ARBA" id="ARBA00008676"/>
    </source>
</evidence>
<dbReference type="GO" id="GO:0015940">
    <property type="term" value="P:pantothenate biosynthetic process"/>
    <property type="evidence" value="ECO:0007669"/>
    <property type="project" value="UniProtKB-UniRule"/>
</dbReference>
<dbReference type="Proteomes" id="UP000188603">
    <property type="component" value="Chromosome"/>
</dbReference>
<feature type="binding site" evidence="7 10">
    <location>
        <position position="88"/>
    </location>
    <ligand>
        <name>Mg(2+)</name>
        <dbReference type="ChEBI" id="CHEBI:18420"/>
    </ligand>
</feature>
<feature type="binding site" evidence="7 9">
    <location>
        <begin position="49"/>
        <end position="50"/>
    </location>
    <ligand>
        <name>3-methyl-2-oxobutanoate</name>
        <dbReference type="ChEBI" id="CHEBI:11851"/>
    </ligand>
</feature>
<dbReference type="InterPro" id="IPR040442">
    <property type="entry name" value="Pyrv_kinase-like_dom_sf"/>
</dbReference>
<dbReference type="EMBL" id="CP019699">
    <property type="protein sequence ID" value="AQS56732.1"/>
    <property type="molecule type" value="Genomic_DNA"/>
</dbReference>
<keyword evidence="5 7" id="KW-0808">Transferase</keyword>
<dbReference type="SUPFAM" id="SSF51621">
    <property type="entry name" value="Phosphoenolpyruvate/pyruvate domain"/>
    <property type="match status" value="1"/>
</dbReference>
<dbReference type="PANTHER" id="PTHR20881:SF0">
    <property type="entry name" value="3-METHYL-2-OXOBUTANOATE HYDROXYMETHYLTRANSFERASE"/>
    <property type="match status" value="1"/>
</dbReference>
<dbReference type="OrthoDB" id="9781789at2"/>
<dbReference type="RefSeq" id="WP_077720597.1">
    <property type="nucleotide sequence ID" value="NZ_CP019699.1"/>
</dbReference>
<dbReference type="PANTHER" id="PTHR20881">
    <property type="entry name" value="3-METHYL-2-OXOBUTANOATE HYDROXYMETHYLTRANSFERASE"/>
    <property type="match status" value="1"/>
</dbReference>
<evidence type="ECO:0000256" key="3">
    <source>
        <dbReference type="ARBA" id="ARBA00011424"/>
    </source>
</evidence>
<evidence type="ECO:0000313" key="11">
    <source>
        <dbReference type="EMBL" id="AQS56732.1"/>
    </source>
</evidence>
<keyword evidence="7 10" id="KW-0460">Magnesium</keyword>
<dbReference type="GO" id="GO:0000287">
    <property type="term" value="F:magnesium ion binding"/>
    <property type="evidence" value="ECO:0007669"/>
    <property type="project" value="TreeGrafter"/>
</dbReference>